<gene>
    <name evidence="11" type="ORF">UFOPK3004_01585</name>
</gene>
<evidence type="ECO:0000256" key="9">
    <source>
        <dbReference type="ARBA" id="ARBA00023125"/>
    </source>
</evidence>
<dbReference type="Gene3D" id="1.10.10.10">
    <property type="entry name" value="Winged helix-like DNA-binding domain superfamily/Winged helix DNA-binding domain"/>
    <property type="match status" value="1"/>
</dbReference>
<keyword evidence="5" id="KW-0678">Repressor</keyword>
<evidence type="ECO:0000256" key="8">
    <source>
        <dbReference type="ARBA" id="ARBA00023015"/>
    </source>
</evidence>
<evidence type="ECO:0000256" key="3">
    <source>
        <dbReference type="ARBA" id="ARBA00011738"/>
    </source>
</evidence>
<dbReference type="EMBL" id="CAFAAL010000187">
    <property type="protein sequence ID" value="CAB4816526.1"/>
    <property type="molecule type" value="Genomic_DNA"/>
</dbReference>
<dbReference type="GO" id="GO:0000976">
    <property type="term" value="F:transcription cis-regulatory region binding"/>
    <property type="evidence" value="ECO:0007669"/>
    <property type="project" value="TreeGrafter"/>
</dbReference>
<dbReference type="Gene3D" id="3.30.1490.190">
    <property type="match status" value="1"/>
</dbReference>
<evidence type="ECO:0000256" key="2">
    <source>
        <dbReference type="ARBA" id="ARBA00007957"/>
    </source>
</evidence>
<reference evidence="11" key="1">
    <citation type="submission" date="2020-05" db="EMBL/GenBank/DDBJ databases">
        <authorList>
            <person name="Chiriac C."/>
            <person name="Salcher M."/>
            <person name="Ghai R."/>
            <person name="Kavagutti S V."/>
        </authorList>
    </citation>
    <scope>NUCLEOTIDE SEQUENCE</scope>
</reference>
<keyword evidence="7" id="KW-0862">Zinc</keyword>
<evidence type="ECO:0000256" key="6">
    <source>
        <dbReference type="ARBA" id="ARBA00022723"/>
    </source>
</evidence>
<keyword evidence="10" id="KW-0804">Transcription</keyword>
<protein>
    <submittedName>
        <fullName evidence="11">Unannotated protein</fullName>
    </submittedName>
</protein>
<dbReference type="SUPFAM" id="SSF46785">
    <property type="entry name" value="Winged helix' DNA-binding domain"/>
    <property type="match status" value="1"/>
</dbReference>
<evidence type="ECO:0000256" key="10">
    <source>
        <dbReference type="ARBA" id="ARBA00023163"/>
    </source>
</evidence>
<dbReference type="GO" id="GO:0005829">
    <property type="term" value="C:cytosol"/>
    <property type="evidence" value="ECO:0007669"/>
    <property type="project" value="TreeGrafter"/>
</dbReference>
<dbReference type="GO" id="GO:0045892">
    <property type="term" value="P:negative regulation of DNA-templated transcription"/>
    <property type="evidence" value="ECO:0007669"/>
    <property type="project" value="TreeGrafter"/>
</dbReference>
<dbReference type="InterPro" id="IPR043135">
    <property type="entry name" value="Fur_C"/>
</dbReference>
<evidence type="ECO:0000256" key="1">
    <source>
        <dbReference type="ARBA" id="ARBA00004496"/>
    </source>
</evidence>
<keyword evidence="6" id="KW-0479">Metal-binding</keyword>
<name>A0A6J6ZAC4_9ZZZZ</name>
<keyword evidence="8" id="KW-0805">Transcription regulation</keyword>
<accession>A0A6J6ZAC4</accession>
<dbReference type="GO" id="GO:0008270">
    <property type="term" value="F:zinc ion binding"/>
    <property type="evidence" value="ECO:0007669"/>
    <property type="project" value="TreeGrafter"/>
</dbReference>
<dbReference type="Pfam" id="PF01475">
    <property type="entry name" value="FUR"/>
    <property type="match status" value="1"/>
</dbReference>
<evidence type="ECO:0000256" key="7">
    <source>
        <dbReference type="ARBA" id="ARBA00022833"/>
    </source>
</evidence>
<dbReference type="InterPro" id="IPR036390">
    <property type="entry name" value="WH_DNA-bd_sf"/>
</dbReference>
<comment type="similarity">
    <text evidence="2">Belongs to the Fur family.</text>
</comment>
<proteinExistence type="inferred from homology"/>
<evidence type="ECO:0000256" key="5">
    <source>
        <dbReference type="ARBA" id="ARBA00022491"/>
    </source>
</evidence>
<dbReference type="PANTHER" id="PTHR33202:SF2">
    <property type="entry name" value="FERRIC UPTAKE REGULATION PROTEIN"/>
    <property type="match status" value="1"/>
</dbReference>
<dbReference type="GO" id="GO:0003700">
    <property type="term" value="F:DNA-binding transcription factor activity"/>
    <property type="evidence" value="ECO:0007669"/>
    <property type="project" value="InterPro"/>
</dbReference>
<dbReference type="AlphaFoldDB" id="A0A6J6ZAC4"/>
<keyword evidence="4" id="KW-0963">Cytoplasm</keyword>
<dbReference type="PANTHER" id="PTHR33202">
    <property type="entry name" value="ZINC UPTAKE REGULATION PROTEIN"/>
    <property type="match status" value="1"/>
</dbReference>
<sequence length="144" mass="16121">MATEMLDALDQAGVRLTGPRRQLTELIGRRQGHFTAAELLDDAERRRLGIGRATVFRLLELLAEQGLVERLDLPDGRHAYIPCEPTHHHHLVCLECGTSTDVGDCGIDAVTSEAARRSGFQIQQHRLELFGKCPACQTKRRVKR</sequence>
<comment type="subcellular location">
    <subcellularLocation>
        <location evidence="1">Cytoplasm</location>
    </subcellularLocation>
</comment>
<dbReference type="InterPro" id="IPR002481">
    <property type="entry name" value="FUR"/>
</dbReference>
<evidence type="ECO:0000313" key="11">
    <source>
        <dbReference type="EMBL" id="CAB4816526.1"/>
    </source>
</evidence>
<dbReference type="GO" id="GO:1900376">
    <property type="term" value="P:regulation of secondary metabolite biosynthetic process"/>
    <property type="evidence" value="ECO:0007669"/>
    <property type="project" value="TreeGrafter"/>
</dbReference>
<evidence type="ECO:0000256" key="4">
    <source>
        <dbReference type="ARBA" id="ARBA00022490"/>
    </source>
</evidence>
<dbReference type="CDD" id="cd07153">
    <property type="entry name" value="Fur_like"/>
    <property type="match status" value="1"/>
</dbReference>
<comment type="subunit">
    <text evidence="3">Homodimer.</text>
</comment>
<organism evidence="11">
    <name type="scientific">freshwater metagenome</name>
    <dbReference type="NCBI Taxonomy" id="449393"/>
    <lineage>
        <taxon>unclassified sequences</taxon>
        <taxon>metagenomes</taxon>
        <taxon>ecological metagenomes</taxon>
    </lineage>
</organism>
<keyword evidence="9" id="KW-0238">DNA-binding</keyword>
<dbReference type="InterPro" id="IPR036388">
    <property type="entry name" value="WH-like_DNA-bd_sf"/>
</dbReference>